<keyword evidence="1" id="KW-0812">Transmembrane</keyword>
<feature type="transmembrane region" description="Helical" evidence="1">
    <location>
        <begin position="30"/>
        <end position="55"/>
    </location>
</feature>
<proteinExistence type="predicted"/>
<keyword evidence="1" id="KW-1133">Transmembrane helix</keyword>
<dbReference type="EMBL" id="CAKJTI010000049">
    <property type="protein sequence ID" value="CAG9615010.1"/>
    <property type="molecule type" value="Genomic_DNA"/>
</dbReference>
<protein>
    <recommendedName>
        <fullName evidence="4">DUF4305 domain-containing protein</fullName>
    </recommendedName>
</protein>
<dbReference type="InterPro" id="IPR025426">
    <property type="entry name" value="DUF4305"/>
</dbReference>
<evidence type="ECO:0000313" key="3">
    <source>
        <dbReference type="Proteomes" id="UP000789423"/>
    </source>
</evidence>
<accession>A0ABM8YGN8</accession>
<feature type="transmembrane region" description="Helical" evidence="1">
    <location>
        <begin position="7"/>
        <end position="24"/>
    </location>
</feature>
<dbReference type="RefSeq" id="WP_230576933.1">
    <property type="nucleotide sequence ID" value="NZ_CAKJTI010000049.1"/>
</dbReference>
<name>A0ABM8YGN8_9BACI</name>
<gene>
    <name evidence="2" type="ORF">BACCIP111899_04244</name>
</gene>
<keyword evidence="1" id="KW-0472">Membrane</keyword>
<evidence type="ECO:0008006" key="4">
    <source>
        <dbReference type="Google" id="ProtNLM"/>
    </source>
</evidence>
<dbReference type="Proteomes" id="UP000789423">
    <property type="component" value="Unassembled WGS sequence"/>
</dbReference>
<reference evidence="2 3" key="1">
    <citation type="submission" date="2021-10" db="EMBL/GenBank/DDBJ databases">
        <authorList>
            <person name="Criscuolo A."/>
        </authorList>
    </citation>
    <scope>NUCLEOTIDE SEQUENCE [LARGE SCALE GENOMIC DNA]</scope>
    <source>
        <strain evidence="3">CIP 111899</strain>
    </source>
</reference>
<evidence type="ECO:0000313" key="2">
    <source>
        <dbReference type="EMBL" id="CAG9615010.1"/>
    </source>
</evidence>
<comment type="caution">
    <text evidence="2">The sequence shown here is derived from an EMBL/GenBank/DDBJ whole genome shotgun (WGS) entry which is preliminary data.</text>
</comment>
<evidence type="ECO:0000256" key="1">
    <source>
        <dbReference type="SAM" id="Phobius"/>
    </source>
</evidence>
<dbReference type="PROSITE" id="PS51257">
    <property type="entry name" value="PROKAR_LIPOPROTEIN"/>
    <property type="match status" value="1"/>
</dbReference>
<keyword evidence="3" id="KW-1185">Reference proteome</keyword>
<sequence>MRTSPFVMATLYFLLGCIFTYLAITSVEDTIWNFYTILLAVMATVDFNLALRLLFSKPKKGSMKK</sequence>
<dbReference type="Pfam" id="PF14146">
    <property type="entry name" value="DUF4305"/>
    <property type="match status" value="1"/>
</dbReference>
<organism evidence="2 3">
    <name type="scientific">Bacillus rhizoplanae</name>
    <dbReference type="NCBI Taxonomy" id="2880966"/>
    <lineage>
        <taxon>Bacteria</taxon>
        <taxon>Bacillati</taxon>
        <taxon>Bacillota</taxon>
        <taxon>Bacilli</taxon>
        <taxon>Bacillales</taxon>
        <taxon>Bacillaceae</taxon>
        <taxon>Bacillus</taxon>
    </lineage>
</organism>